<protein>
    <submittedName>
        <fullName evidence="1">Uncharacterized protein</fullName>
    </submittedName>
</protein>
<dbReference type="AlphaFoldDB" id="A0A9Q1FJT6"/>
<reference evidence="1" key="1">
    <citation type="journal article" date="2023" name="Science">
        <title>Genome structures resolve the early diversification of teleost fishes.</title>
        <authorList>
            <person name="Parey E."/>
            <person name="Louis A."/>
            <person name="Montfort J."/>
            <person name="Bouchez O."/>
            <person name="Roques C."/>
            <person name="Iampietro C."/>
            <person name="Lluch J."/>
            <person name="Castinel A."/>
            <person name="Donnadieu C."/>
            <person name="Desvignes T."/>
            <person name="Floi Bucao C."/>
            <person name="Jouanno E."/>
            <person name="Wen M."/>
            <person name="Mejri S."/>
            <person name="Dirks R."/>
            <person name="Jansen H."/>
            <person name="Henkel C."/>
            <person name="Chen W.J."/>
            <person name="Zahm M."/>
            <person name="Cabau C."/>
            <person name="Klopp C."/>
            <person name="Thompson A.W."/>
            <person name="Robinson-Rechavi M."/>
            <person name="Braasch I."/>
            <person name="Lecointre G."/>
            <person name="Bobe J."/>
            <person name="Postlethwait J.H."/>
            <person name="Berthelot C."/>
            <person name="Roest Crollius H."/>
            <person name="Guiguen Y."/>
        </authorList>
    </citation>
    <scope>NUCLEOTIDE SEQUENCE</scope>
    <source>
        <strain evidence="1">WJC10195</strain>
    </source>
</reference>
<organism evidence="1 2">
    <name type="scientific">Synaphobranchus kaupii</name>
    <name type="common">Kaup's arrowtooth eel</name>
    <dbReference type="NCBI Taxonomy" id="118154"/>
    <lineage>
        <taxon>Eukaryota</taxon>
        <taxon>Metazoa</taxon>
        <taxon>Chordata</taxon>
        <taxon>Craniata</taxon>
        <taxon>Vertebrata</taxon>
        <taxon>Euteleostomi</taxon>
        <taxon>Actinopterygii</taxon>
        <taxon>Neopterygii</taxon>
        <taxon>Teleostei</taxon>
        <taxon>Anguilliformes</taxon>
        <taxon>Synaphobranchidae</taxon>
        <taxon>Synaphobranchus</taxon>
    </lineage>
</organism>
<dbReference type="EMBL" id="JAINUF010000005">
    <property type="protein sequence ID" value="KAJ8360259.1"/>
    <property type="molecule type" value="Genomic_DNA"/>
</dbReference>
<comment type="caution">
    <text evidence="1">The sequence shown here is derived from an EMBL/GenBank/DDBJ whole genome shotgun (WGS) entry which is preliminary data.</text>
</comment>
<proteinExistence type="predicted"/>
<gene>
    <name evidence="1" type="ORF">SKAU_G00167840</name>
</gene>
<sequence length="168" mass="19049">MLAALRQTLTEFGVALELRGSLVAGRNMDVSSRDPQRILESVFKLTSKEVQPGSFHFLFLILLLIRHRLSCVPLHSLNDRRWAQHYVIPFHWVVLLDVERNGIQVQRCGPCDSLRAGNSILVQRCGPPDPLHAADPGDTFPGWSTDARAAFLLPEEEMADYLLAWRRH</sequence>
<name>A0A9Q1FJT6_SYNKA</name>
<evidence type="ECO:0000313" key="1">
    <source>
        <dbReference type="EMBL" id="KAJ8360259.1"/>
    </source>
</evidence>
<keyword evidence="2" id="KW-1185">Reference proteome</keyword>
<dbReference type="Proteomes" id="UP001152622">
    <property type="component" value="Chromosome 5"/>
</dbReference>
<accession>A0A9Q1FJT6</accession>
<evidence type="ECO:0000313" key="2">
    <source>
        <dbReference type="Proteomes" id="UP001152622"/>
    </source>
</evidence>